<reference evidence="3" key="1">
    <citation type="journal article" date="2019" name="Int. J. Syst. Evol. Microbiol.">
        <title>The Global Catalogue of Microorganisms (GCM) 10K type strain sequencing project: providing services to taxonomists for standard genome sequencing and annotation.</title>
        <authorList>
            <consortium name="The Broad Institute Genomics Platform"/>
            <consortium name="The Broad Institute Genome Sequencing Center for Infectious Disease"/>
            <person name="Wu L."/>
            <person name="Ma J."/>
        </authorList>
    </citation>
    <scope>NUCLEOTIDE SEQUENCE [LARGE SCALE GENOMIC DNA]</scope>
    <source>
        <strain evidence="3">JCM 17986</strain>
    </source>
</reference>
<feature type="region of interest" description="Disordered" evidence="1">
    <location>
        <begin position="1"/>
        <end position="108"/>
    </location>
</feature>
<name>A0ABP9HZ59_9ACTN</name>
<proteinExistence type="predicted"/>
<dbReference type="EMBL" id="BAABHS010000025">
    <property type="protein sequence ID" value="GAA4982267.1"/>
    <property type="molecule type" value="Genomic_DNA"/>
</dbReference>
<evidence type="ECO:0000313" key="3">
    <source>
        <dbReference type="Proteomes" id="UP001500466"/>
    </source>
</evidence>
<evidence type="ECO:0000313" key="2">
    <source>
        <dbReference type="EMBL" id="GAA4982267.1"/>
    </source>
</evidence>
<keyword evidence="3" id="KW-1185">Reference proteome</keyword>
<sequence length="108" mass="11891">MAVAGAVGAGDRLSLDTIHPSGRFPRPDGCASRTRHAWRDSIKRMNIPRHTRTGRTISAEPQEQPRTVTSRQRILGRLPRLDRAPVRDPPLSPGRGESCVPHVVQPCS</sequence>
<organism evidence="2 3">
    <name type="scientific">Yinghuangia aomiensis</name>
    <dbReference type="NCBI Taxonomy" id="676205"/>
    <lineage>
        <taxon>Bacteria</taxon>
        <taxon>Bacillati</taxon>
        <taxon>Actinomycetota</taxon>
        <taxon>Actinomycetes</taxon>
        <taxon>Kitasatosporales</taxon>
        <taxon>Streptomycetaceae</taxon>
        <taxon>Yinghuangia</taxon>
    </lineage>
</organism>
<dbReference type="Proteomes" id="UP001500466">
    <property type="component" value="Unassembled WGS sequence"/>
</dbReference>
<comment type="caution">
    <text evidence="2">The sequence shown here is derived from an EMBL/GenBank/DDBJ whole genome shotgun (WGS) entry which is preliminary data.</text>
</comment>
<evidence type="ECO:0000256" key="1">
    <source>
        <dbReference type="SAM" id="MobiDB-lite"/>
    </source>
</evidence>
<gene>
    <name evidence="2" type="ORF">GCM10023205_59590</name>
</gene>
<accession>A0ABP9HZ59</accession>
<feature type="compositionally biased region" description="Polar residues" evidence="1">
    <location>
        <begin position="54"/>
        <end position="72"/>
    </location>
</feature>
<protein>
    <submittedName>
        <fullName evidence="2">Uncharacterized protein</fullName>
    </submittedName>
</protein>